<evidence type="ECO:0000313" key="2">
    <source>
        <dbReference type="EMBL" id="GIY33998.1"/>
    </source>
</evidence>
<organism evidence="2 3">
    <name type="scientific">Caerostris extrusa</name>
    <name type="common">Bark spider</name>
    <name type="synonym">Caerostris bankana</name>
    <dbReference type="NCBI Taxonomy" id="172846"/>
    <lineage>
        <taxon>Eukaryota</taxon>
        <taxon>Metazoa</taxon>
        <taxon>Ecdysozoa</taxon>
        <taxon>Arthropoda</taxon>
        <taxon>Chelicerata</taxon>
        <taxon>Arachnida</taxon>
        <taxon>Araneae</taxon>
        <taxon>Araneomorphae</taxon>
        <taxon>Entelegynae</taxon>
        <taxon>Araneoidea</taxon>
        <taxon>Araneidae</taxon>
        <taxon>Caerostris</taxon>
    </lineage>
</organism>
<accession>A0AAV4SHS9</accession>
<dbReference type="Proteomes" id="UP001054945">
    <property type="component" value="Unassembled WGS sequence"/>
</dbReference>
<sequence length="109" mass="12923">MTMRFFNYELRYMIKEGQFVDGPFRCRKVSCPAEDTTSPQRSTDSAAPDRKKERKIRKKVRWSALSSAITSARSHAIFSHRRTVKEHKTHCLCRDKDRRVLLWKTVLCF</sequence>
<evidence type="ECO:0000256" key="1">
    <source>
        <dbReference type="SAM" id="MobiDB-lite"/>
    </source>
</evidence>
<dbReference type="AlphaFoldDB" id="A0AAV4SHS9"/>
<comment type="caution">
    <text evidence="2">The sequence shown here is derived from an EMBL/GenBank/DDBJ whole genome shotgun (WGS) entry which is preliminary data.</text>
</comment>
<feature type="compositionally biased region" description="Polar residues" evidence="1">
    <location>
        <begin position="35"/>
        <end position="45"/>
    </location>
</feature>
<proteinExistence type="predicted"/>
<reference evidence="2 3" key="1">
    <citation type="submission" date="2021-06" db="EMBL/GenBank/DDBJ databases">
        <title>Caerostris extrusa draft genome.</title>
        <authorList>
            <person name="Kono N."/>
            <person name="Arakawa K."/>
        </authorList>
    </citation>
    <scope>NUCLEOTIDE SEQUENCE [LARGE SCALE GENOMIC DNA]</scope>
</reference>
<protein>
    <submittedName>
        <fullName evidence="2">Uncharacterized protein</fullName>
    </submittedName>
</protein>
<feature type="region of interest" description="Disordered" evidence="1">
    <location>
        <begin position="31"/>
        <end position="56"/>
    </location>
</feature>
<dbReference type="EMBL" id="BPLR01009712">
    <property type="protein sequence ID" value="GIY33998.1"/>
    <property type="molecule type" value="Genomic_DNA"/>
</dbReference>
<keyword evidence="3" id="KW-1185">Reference proteome</keyword>
<gene>
    <name evidence="2" type="ORF">CEXT_616021</name>
</gene>
<name>A0AAV4SHS9_CAEEX</name>
<evidence type="ECO:0000313" key="3">
    <source>
        <dbReference type="Proteomes" id="UP001054945"/>
    </source>
</evidence>